<dbReference type="SUPFAM" id="SSF56091">
    <property type="entry name" value="DNA ligase/mRNA capping enzyme, catalytic domain"/>
    <property type="match status" value="1"/>
</dbReference>
<organism evidence="4 5">
    <name type="scientific">Thermomonospora umbrina</name>
    <dbReference type="NCBI Taxonomy" id="111806"/>
    <lineage>
        <taxon>Bacteria</taxon>
        <taxon>Bacillati</taxon>
        <taxon>Actinomycetota</taxon>
        <taxon>Actinomycetes</taxon>
        <taxon>Streptosporangiales</taxon>
        <taxon>Thermomonosporaceae</taxon>
        <taxon>Thermomonospora</taxon>
    </lineage>
</organism>
<dbReference type="GO" id="GO:0005524">
    <property type="term" value="F:ATP binding"/>
    <property type="evidence" value="ECO:0007669"/>
    <property type="project" value="InterPro"/>
</dbReference>
<dbReference type="PANTHER" id="PTHR45674">
    <property type="entry name" value="DNA LIGASE 1/3 FAMILY MEMBER"/>
    <property type="match status" value="1"/>
</dbReference>
<comment type="similarity">
    <text evidence="1">Belongs to the ATP-dependent DNA ligase family.</text>
</comment>
<evidence type="ECO:0000313" key="5">
    <source>
        <dbReference type="Proteomes" id="UP000256661"/>
    </source>
</evidence>
<evidence type="ECO:0000256" key="2">
    <source>
        <dbReference type="ARBA" id="ARBA00022598"/>
    </source>
</evidence>
<evidence type="ECO:0000313" key="4">
    <source>
        <dbReference type="EMBL" id="REE97636.1"/>
    </source>
</evidence>
<dbReference type="Pfam" id="PF01068">
    <property type="entry name" value="DNA_ligase_A_M"/>
    <property type="match status" value="1"/>
</dbReference>
<dbReference type="InterPro" id="IPR012310">
    <property type="entry name" value="DNA_ligase_ATP-dep_cent"/>
</dbReference>
<evidence type="ECO:0000259" key="3">
    <source>
        <dbReference type="PROSITE" id="PS50160"/>
    </source>
</evidence>
<feature type="domain" description="ATP-dependent DNA ligase family profile" evidence="3">
    <location>
        <begin position="120"/>
        <end position="209"/>
    </location>
</feature>
<dbReference type="PANTHER" id="PTHR45674:SF4">
    <property type="entry name" value="DNA LIGASE 1"/>
    <property type="match status" value="1"/>
</dbReference>
<accession>A0A3D9SNT1</accession>
<keyword evidence="5" id="KW-1185">Reference proteome</keyword>
<evidence type="ECO:0000256" key="1">
    <source>
        <dbReference type="ARBA" id="ARBA00007572"/>
    </source>
</evidence>
<dbReference type="Proteomes" id="UP000256661">
    <property type="component" value="Unassembled WGS sequence"/>
</dbReference>
<dbReference type="GO" id="GO:0006281">
    <property type="term" value="P:DNA repair"/>
    <property type="evidence" value="ECO:0007669"/>
    <property type="project" value="InterPro"/>
</dbReference>
<reference evidence="4 5" key="1">
    <citation type="submission" date="2018-08" db="EMBL/GenBank/DDBJ databases">
        <title>Sequencing the genomes of 1000 actinobacteria strains.</title>
        <authorList>
            <person name="Klenk H.-P."/>
        </authorList>
    </citation>
    <scope>NUCLEOTIDE SEQUENCE [LARGE SCALE GENOMIC DNA]</scope>
    <source>
        <strain evidence="4 5">DSM 43927</strain>
    </source>
</reference>
<dbReference type="InterPro" id="IPR050191">
    <property type="entry name" value="ATP-dep_DNA_ligase"/>
</dbReference>
<dbReference type="PROSITE" id="PS50160">
    <property type="entry name" value="DNA_LIGASE_A3"/>
    <property type="match status" value="1"/>
</dbReference>
<protein>
    <submittedName>
        <fullName evidence="4">ATP dependent DNA ligase-like protein</fullName>
    </submittedName>
</protein>
<dbReference type="EMBL" id="QTTT01000001">
    <property type="protein sequence ID" value="REE97636.1"/>
    <property type="molecule type" value="Genomic_DNA"/>
</dbReference>
<proteinExistence type="inferred from homology"/>
<dbReference type="GO" id="GO:0006310">
    <property type="term" value="P:DNA recombination"/>
    <property type="evidence" value="ECO:0007669"/>
    <property type="project" value="InterPro"/>
</dbReference>
<dbReference type="AlphaFoldDB" id="A0A3D9SNT1"/>
<keyword evidence="2 4" id="KW-0436">Ligase</keyword>
<name>A0A3D9SNT1_9ACTN</name>
<dbReference type="Gene3D" id="3.30.470.30">
    <property type="entry name" value="DNA ligase/mRNA capping enzyme"/>
    <property type="match status" value="1"/>
</dbReference>
<comment type="caution">
    <text evidence="4">The sequence shown here is derived from an EMBL/GenBank/DDBJ whole genome shotgun (WGS) entry which is preliminary data.</text>
</comment>
<gene>
    <name evidence="4" type="ORF">DFJ69_3110</name>
</gene>
<dbReference type="OrthoDB" id="9770771at2"/>
<dbReference type="GO" id="GO:0003910">
    <property type="term" value="F:DNA ligase (ATP) activity"/>
    <property type="evidence" value="ECO:0007669"/>
    <property type="project" value="InterPro"/>
</dbReference>
<sequence>MHIEGPVRPMLARGADRIPEPGVCRGGCRYEPKWAGFRCMALVDEDGAVRLTSRNLTRLDGAFPEVSPALLERLSPGTVVDGEIVRRAGDGRLDFAALQRRHAASGGRVWDLALAEPCHYVVVDVLESRGTDLRGRPLHERRHVLECLLAHVPETSFVVATPQTADVGEAHRWFDTLAAQGFEGVVVKAADEPYLPGLRRWWEVKYRRP</sequence>
<dbReference type="RefSeq" id="WP_116023104.1">
    <property type="nucleotide sequence ID" value="NZ_QTTT01000001.1"/>
</dbReference>